<sequence>MQSGGGAQQGSGHGRSAAASPSSSSSAVSTPQLGLDQQHQQHQQQQQQQQRQSLQQQFLRRPEGNEALMAYQGGSIHGVMGGANFGAPAGSLQLPQQHRKFIDLAQQHGSFNIREDGQNRSQGFEQQLLNPVHQAYLQYAFQAAQQKSTIGGQPQQQIKMGMFSPPGKNQDGRMTAMKMPAANQAQASSSKKPTDQLVRGETHADHGQQHMSDQRADSESVNQPTLLGQTVPVKPMMQAPQSQQHVQNITNNPISMAAQMQAMQALALERNIDLSVPANANLMAQLIPMMQARMIAQQKANESSAAAQSSSIHLSKQQVSSPQFANENSPRGNTSSDASAHSGSVKARQNIPVTTPSTAPNAGVISNANNAPMQQFSVHGRENQLPPRQSMMVGNGMPPMPPLQSSPNLKQGVDSGMPVKGAQPGSENLQVQYARPVARSSPQPTSTSDGVPGNPTTSQGGMPAQMQQQSGGFTKQQLHVLKAQILAFRRIKKGDATLPRELLQAIAPPPLEMQMQQVVSPAGTVNPDRSAGKNIDDHGRQFETSENGTKAVTAPDVRNVVKQEIARDESASAAASAVNVQSLAPAMKEPASLVSTRKEEQQNPGSSSKSEPEAEHGTPKVSDRNESAADRGKAVASQTGVPDTAQVKKAVQGNSASQPKDAGLSRKYHGPLFDFPVFTRKHDSLGSSMIMNNNNNLVLAYDIKDLLAEEGVETLKRKREENIRKIGEILSVNLERKRIRPDLVLRLQIEEKKLQLADVQARLRDEIEQQQQDIMAMPERPYRKFVRLCERQRQELNRQVQASQKAMREKQLKSIFQWRKKLLEAHWGIRDARTARNRGVAKYHERMLREFSKRKDDDRNRRMEALKNNDVERYREMLLEQQNSIPGEAAERYAVLSSFLTQTEDYLHRLGGKITAAKNQQEVEEAAAAAAVAARAQGLSEEEVRAAAACAREEVMIRNRFSEMNAPRDSTSVNKYYTLAHAVNERVIRQPSMLRAGTLRDYQLVGLQWMLSLYNNKLNGILADEMGLGKTVQVMALIAYLMEFKGNYGPHLIIVPNAVLVNWKSELHNWLPSVSCIYYVGNKEQRSKLFSQVVSAMKFNVLVTTYEFIMYDRSKLSKVDWKYIIIDEAQRMKDRESVLARDLDRYRCQRRLLLTGTPLQNDLKELWSLLNLLLPEVFDNRKAFHDWFSQPFQKEGPSHNGEDDWLETEKKVIIIHRLHQILEPFMLRRRVEDVEGSLPPKVSFVLRCRMSAIQSAVYDWIKSTGTLRVDPEDEKRRAERNPIYQAKTYKTLNNRCMELRKACNHPLLNYPYFNDFSKDFLVRSCGKLWILDRILIKLQRTGHRVLLFSTMTKLLDILEEYLQWRRLVYRRIDGTTSLEDRESAIVDFNSPDTDCFIFLLSIRAAGRGLNLQTADTVIIYDPDPNPKNEEQAVARAHRIGQTREVKVLYMEAVVDKMSSHQKEDELRSGGVVDSDDDLAGKDRYMGSIESLIRNNIQQYKIDMADEVINAGRFDQRTTHEERRMTLETLLHDEERYQETVHDVPSLQEVNRMIARSQEEVELFDQMDEELDWTAEMTRYDQVPKWLRASTKDVNVAVANLSKKPSRNSLFGGSIGTEASEMASEPEKRRGRPKGKKFPVYTELDDDNGEFSEASSEERNGDSAREEEGEIGEFEDDESSGPVGVPPHNKEQSEDDVALPTGGYGFPRAPISAKDPRMLEEAGSSGSSSDGRRLTQTVSPSVSSQKFGSLSALDGRPSSQSKKLSDDLEEGEIAVSGDSHMDIQQSGSWNQDRDEGEDEQVLQPKIKRKRSIRLRPRPVSARPEEKFHEKQSIRRGDSLQLPYQVDHKHDSQSKNDRGKKITGEPAGTKQDQMDTSAKNRRNLPSRKLPHTSKTHGSLKSGRVNIAHSGDGLQHSRDNSDIKILNVGGTSSGGSKMPEVIKKKCKNVISRLQKRIVREGHQIIPLLTDLWKKIERSGCLDGAEDNLFDLPEIDMRIENHEYGGIMEFVSDVQLMIKSAVQYYGSSHEVRNEARKFHDLFFDILKVVFPESDFREARSALSFTSPSSASGYGSSSKQVPAGQNKRNKPMTSAEPEPSRPQKPQTRGLIHEDARSRGQISQRESRLGSSSSREPSSQPEDSRPFTHPGELVICKKKRKDREKMGLKPGNGSSGPVSPPTMTRGMRSPPGPASTNKDVKSSQQAAQHQGWHNQSPQQANGSGSGGSSVGWANPVKRMRTDAGKRRPSHL</sequence>
<keyword evidence="2" id="KW-1185">Reference proteome</keyword>
<gene>
    <name evidence="1" type="ORF">M9H77_33231</name>
</gene>
<evidence type="ECO:0000313" key="1">
    <source>
        <dbReference type="EMBL" id="KAI5647226.1"/>
    </source>
</evidence>
<name>A0ACB9ZI05_CATRO</name>
<proteinExistence type="predicted"/>
<evidence type="ECO:0000313" key="2">
    <source>
        <dbReference type="Proteomes" id="UP001060085"/>
    </source>
</evidence>
<dbReference type="EMBL" id="CM044708">
    <property type="protein sequence ID" value="KAI5647226.1"/>
    <property type="molecule type" value="Genomic_DNA"/>
</dbReference>
<organism evidence="1 2">
    <name type="scientific">Catharanthus roseus</name>
    <name type="common">Madagascar periwinkle</name>
    <name type="synonym">Vinca rosea</name>
    <dbReference type="NCBI Taxonomy" id="4058"/>
    <lineage>
        <taxon>Eukaryota</taxon>
        <taxon>Viridiplantae</taxon>
        <taxon>Streptophyta</taxon>
        <taxon>Embryophyta</taxon>
        <taxon>Tracheophyta</taxon>
        <taxon>Spermatophyta</taxon>
        <taxon>Magnoliopsida</taxon>
        <taxon>eudicotyledons</taxon>
        <taxon>Gunneridae</taxon>
        <taxon>Pentapetalae</taxon>
        <taxon>asterids</taxon>
        <taxon>lamiids</taxon>
        <taxon>Gentianales</taxon>
        <taxon>Apocynaceae</taxon>
        <taxon>Rauvolfioideae</taxon>
        <taxon>Vinceae</taxon>
        <taxon>Catharanthinae</taxon>
        <taxon>Catharanthus</taxon>
    </lineage>
</organism>
<comment type="caution">
    <text evidence="1">The sequence shown here is derived from an EMBL/GenBank/DDBJ whole genome shotgun (WGS) entry which is preliminary data.</text>
</comment>
<accession>A0ACB9ZI05</accession>
<reference evidence="2" key="1">
    <citation type="journal article" date="2023" name="Nat. Plants">
        <title>Single-cell RNA sequencing provides a high-resolution roadmap for understanding the multicellular compartmentation of specialized metabolism.</title>
        <authorList>
            <person name="Sun S."/>
            <person name="Shen X."/>
            <person name="Li Y."/>
            <person name="Li Y."/>
            <person name="Wang S."/>
            <person name="Li R."/>
            <person name="Zhang H."/>
            <person name="Shen G."/>
            <person name="Guo B."/>
            <person name="Wei J."/>
            <person name="Xu J."/>
            <person name="St-Pierre B."/>
            <person name="Chen S."/>
            <person name="Sun C."/>
        </authorList>
    </citation>
    <scope>NUCLEOTIDE SEQUENCE [LARGE SCALE GENOMIC DNA]</scope>
</reference>
<dbReference type="Proteomes" id="UP001060085">
    <property type="component" value="Linkage Group LG08"/>
</dbReference>
<protein>
    <submittedName>
        <fullName evidence="1">Uncharacterized protein</fullName>
    </submittedName>
</protein>